<dbReference type="Pfam" id="PF06945">
    <property type="entry name" value="DUF1289"/>
    <property type="match status" value="1"/>
</dbReference>
<dbReference type="InterPro" id="IPR010710">
    <property type="entry name" value="DUF1289"/>
</dbReference>
<dbReference type="PANTHER" id="PTHR35175:SF2">
    <property type="entry name" value="DUF1289 DOMAIN-CONTAINING PROTEIN"/>
    <property type="match status" value="1"/>
</dbReference>
<dbReference type="RefSeq" id="WP_071563926.1">
    <property type="nucleotide sequence ID" value="NZ_CAESAQ020000060.1"/>
</dbReference>
<gene>
    <name evidence="1" type="ORF">BGC33_12515</name>
</gene>
<dbReference type="Proteomes" id="UP000182798">
    <property type="component" value="Unassembled WGS sequence"/>
</dbReference>
<dbReference type="PANTHER" id="PTHR35175">
    <property type="entry name" value="DUF1289 DOMAIN-CONTAINING PROTEIN"/>
    <property type="match status" value="1"/>
</dbReference>
<evidence type="ECO:0000313" key="1">
    <source>
        <dbReference type="EMBL" id="OIR25041.1"/>
    </source>
</evidence>
<comment type="caution">
    <text evidence="1">The sequence shown here is derived from an EMBL/GenBank/DDBJ whole genome shotgun (WGS) entry which is preliminary data.</text>
</comment>
<organism evidence="1 2">
    <name type="scientific">Bathymodiolus thermophilus thioautotrophic gill symbiont</name>
    <dbReference type="NCBI Taxonomy" id="2360"/>
    <lineage>
        <taxon>Bacteria</taxon>
        <taxon>Pseudomonadati</taxon>
        <taxon>Pseudomonadota</taxon>
        <taxon>Gammaproteobacteria</taxon>
        <taxon>sulfur-oxidizing symbionts</taxon>
    </lineage>
</organism>
<accession>A0A1J5U9I2</accession>
<evidence type="ECO:0000313" key="2">
    <source>
        <dbReference type="Proteomes" id="UP000182798"/>
    </source>
</evidence>
<proteinExistence type="predicted"/>
<protein>
    <submittedName>
        <fullName evidence="1">DUF1289 domain-containing protein</fullName>
    </submittedName>
</protein>
<sequence>MNNQTIKTPCVDICKYNKQNFCVGCKRSSDEISGWIHYSDEMRQAIMQDLKNRKID</sequence>
<dbReference type="EMBL" id="MIQH01000431">
    <property type="protein sequence ID" value="OIR25041.1"/>
    <property type="molecule type" value="Genomic_DNA"/>
</dbReference>
<dbReference type="AlphaFoldDB" id="A0A1J5U9I2"/>
<name>A0A1J5U9I2_9GAMM</name>
<dbReference type="OrthoDB" id="9811423at2"/>
<reference evidence="2" key="1">
    <citation type="submission" date="2016-09" db="EMBL/GenBank/DDBJ databases">
        <title>Genome Sequence of Bathymodiolus thermophilus sulfur-oxidizing gill endosymbiont.</title>
        <authorList>
            <person name="Ponnudurai R."/>
            <person name="Kleiner M."/>
            <person name="Sayavedra L."/>
            <person name="Thuermer A."/>
            <person name="Felbeck H."/>
            <person name="Schlueter R."/>
            <person name="Schweder T."/>
            <person name="Markert S."/>
        </authorList>
    </citation>
    <scope>NUCLEOTIDE SEQUENCE [LARGE SCALE GENOMIC DNA]</scope>
    <source>
        <strain evidence="2">BAT/CrabSpa'14</strain>
    </source>
</reference>